<protein>
    <submittedName>
        <fullName evidence="1">2,3-bisphosphoglycerate-dependent phosphoglycerate mutase</fullName>
    </submittedName>
</protein>
<dbReference type="InterPro" id="IPR050275">
    <property type="entry name" value="PGM_Phosphatase"/>
</dbReference>
<dbReference type="Proteomes" id="UP000295632">
    <property type="component" value="Unassembled WGS sequence"/>
</dbReference>
<dbReference type="AlphaFoldDB" id="A0A4R6TSG3"/>
<dbReference type="GO" id="GO:0016791">
    <property type="term" value="F:phosphatase activity"/>
    <property type="evidence" value="ECO:0007669"/>
    <property type="project" value="TreeGrafter"/>
</dbReference>
<dbReference type="Pfam" id="PF00300">
    <property type="entry name" value="His_Phos_1"/>
    <property type="match status" value="1"/>
</dbReference>
<keyword evidence="2" id="KW-1185">Reference proteome</keyword>
<dbReference type="GO" id="GO:0005737">
    <property type="term" value="C:cytoplasm"/>
    <property type="evidence" value="ECO:0007669"/>
    <property type="project" value="TreeGrafter"/>
</dbReference>
<dbReference type="Gene3D" id="3.40.50.1240">
    <property type="entry name" value="Phosphoglycerate mutase-like"/>
    <property type="match status" value="1"/>
</dbReference>
<organism evidence="1 2">
    <name type="scientific">Aureibacillus halotolerans</name>
    <dbReference type="NCBI Taxonomy" id="1508390"/>
    <lineage>
        <taxon>Bacteria</taxon>
        <taxon>Bacillati</taxon>
        <taxon>Bacillota</taxon>
        <taxon>Bacilli</taxon>
        <taxon>Bacillales</taxon>
        <taxon>Bacillaceae</taxon>
        <taxon>Aureibacillus</taxon>
    </lineage>
</organism>
<dbReference type="OrthoDB" id="512570at2"/>
<reference evidence="1 2" key="1">
    <citation type="submission" date="2019-03" db="EMBL/GenBank/DDBJ databases">
        <title>Genomic Encyclopedia of Type Strains, Phase IV (KMG-IV): sequencing the most valuable type-strain genomes for metagenomic binning, comparative biology and taxonomic classification.</title>
        <authorList>
            <person name="Goeker M."/>
        </authorList>
    </citation>
    <scope>NUCLEOTIDE SEQUENCE [LARGE SCALE GENOMIC DNA]</scope>
    <source>
        <strain evidence="1 2">DSM 28697</strain>
    </source>
</reference>
<dbReference type="EMBL" id="SNYJ01000017">
    <property type="protein sequence ID" value="TDQ36568.1"/>
    <property type="molecule type" value="Genomic_DNA"/>
</dbReference>
<sequence>MLAEALLQDKCVYLIRHCQAEGQDSDAPLTETGRQQAEVLAAFFQELTVDAIVTSPYLRAIDTAVPLAKGKAIDFRIDDRLSERVLSALPITDWRNVLKETFVDHDLVYAGGESSREATARGIHALTAALQSVPSSVAIVTHGNLFTLMLQAFDSSYGYKEWSTLSNPDVYKLWLPNQTVQIERLWKEEKRA</sequence>
<dbReference type="InterPro" id="IPR013078">
    <property type="entry name" value="His_Pase_superF_clade-1"/>
</dbReference>
<name>A0A4R6TSG3_9BACI</name>
<gene>
    <name evidence="1" type="ORF">EV213_11732</name>
</gene>
<dbReference type="SMART" id="SM00855">
    <property type="entry name" value="PGAM"/>
    <property type="match status" value="1"/>
</dbReference>
<dbReference type="CDD" id="cd07067">
    <property type="entry name" value="HP_PGM_like"/>
    <property type="match status" value="1"/>
</dbReference>
<dbReference type="RefSeq" id="WP_133581608.1">
    <property type="nucleotide sequence ID" value="NZ_SNYJ01000017.1"/>
</dbReference>
<dbReference type="SUPFAM" id="SSF53254">
    <property type="entry name" value="Phosphoglycerate mutase-like"/>
    <property type="match status" value="1"/>
</dbReference>
<dbReference type="InterPro" id="IPR029033">
    <property type="entry name" value="His_PPase_superfam"/>
</dbReference>
<dbReference type="PANTHER" id="PTHR48100:SF1">
    <property type="entry name" value="HISTIDINE PHOSPHATASE FAMILY PROTEIN-RELATED"/>
    <property type="match status" value="1"/>
</dbReference>
<evidence type="ECO:0000313" key="1">
    <source>
        <dbReference type="EMBL" id="TDQ36568.1"/>
    </source>
</evidence>
<dbReference type="PANTHER" id="PTHR48100">
    <property type="entry name" value="BROAD-SPECIFICITY PHOSPHATASE YOR283W-RELATED"/>
    <property type="match status" value="1"/>
</dbReference>
<accession>A0A4R6TSG3</accession>
<evidence type="ECO:0000313" key="2">
    <source>
        <dbReference type="Proteomes" id="UP000295632"/>
    </source>
</evidence>
<proteinExistence type="predicted"/>
<comment type="caution">
    <text evidence="1">The sequence shown here is derived from an EMBL/GenBank/DDBJ whole genome shotgun (WGS) entry which is preliminary data.</text>
</comment>